<reference evidence="4" key="1">
    <citation type="journal article" date="2019" name="Int. J. Syst. Evol. Microbiol.">
        <title>The Global Catalogue of Microorganisms (GCM) 10K type strain sequencing project: providing services to taxonomists for standard genome sequencing and annotation.</title>
        <authorList>
            <consortium name="The Broad Institute Genomics Platform"/>
            <consortium name="The Broad Institute Genome Sequencing Center for Infectious Disease"/>
            <person name="Wu L."/>
            <person name="Ma J."/>
        </authorList>
    </citation>
    <scope>NUCLEOTIDE SEQUENCE [LARGE SCALE GENOMIC DNA]</scope>
    <source>
        <strain evidence="4">CGMCC 4.1641</strain>
    </source>
</reference>
<keyword evidence="1" id="KW-0812">Transmembrane</keyword>
<dbReference type="EMBL" id="JBHSKJ010000001">
    <property type="protein sequence ID" value="MFC5143414.1"/>
    <property type="molecule type" value="Genomic_DNA"/>
</dbReference>
<accession>A0ABV9ZVE4</accession>
<evidence type="ECO:0000259" key="2">
    <source>
        <dbReference type="Pfam" id="PF14229"/>
    </source>
</evidence>
<dbReference type="Pfam" id="PF14229">
    <property type="entry name" value="DUF4332"/>
    <property type="match status" value="1"/>
</dbReference>
<keyword evidence="4" id="KW-1185">Reference proteome</keyword>
<feature type="transmembrane region" description="Helical" evidence="1">
    <location>
        <begin position="141"/>
        <end position="166"/>
    </location>
</feature>
<name>A0ABV9ZVE4_9ACTN</name>
<evidence type="ECO:0000313" key="4">
    <source>
        <dbReference type="Proteomes" id="UP001596222"/>
    </source>
</evidence>
<feature type="transmembrane region" description="Helical" evidence="1">
    <location>
        <begin position="275"/>
        <end position="295"/>
    </location>
</feature>
<feature type="domain" description="DUF4332" evidence="2">
    <location>
        <begin position="717"/>
        <end position="809"/>
    </location>
</feature>
<comment type="caution">
    <text evidence="3">The sequence shown here is derived from an EMBL/GenBank/DDBJ whole genome shotgun (WGS) entry which is preliminary data.</text>
</comment>
<keyword evidence="1" id="KW-0472">Membrane</keyword>
<feature type="transmembrane region" description="Helical" evidence="1">
    <location>
        <begin position="178"/>
        <end position="197"/>
    </location>
</feature>
<protein>
    <submittedName>
        <fullName evidence="3">DUF4332 domain-containing protein</fullName>
    </submittedName>
</protein>
<gene>
    <name evidence="3" type="ORF">ACFPP6_01670</name>
</gene>
<evidence type="ECO:0000313" key="3">
    <source>
        <dbReference type="EMBL" id="MFC5143414.1"/>
    </source>
</evidence>
<feature type="transmembrane region" description="Helical" evidence="1">
    <location>
        <begin position="209"/>
        <end position="229"/>
    </location>
</feature>
<dbReference type="RefSeq" id="WP_382036191.1">
    <property type="nucleotide sequence ID" value="NZ_JBHSKJ010000001.1"/>
</dbReference>
<dbReference type="InterPro" id="IPR025567">
    <property type="entry name" value="DUF4332"/>
</dbReference>
<keyword evidence="1" id="KW-1133">Transmembrane helix</keyword>
<evidence type="ECO:0000256" key="1">
    <source>
        <dbReference type="SAM" id="Phobius"/>
    </source>
</evidence>
<proteinExistence type="predicted"/>
<dbReference type="Proteomes" id="UP001596222">
    <property type="component" value="Unassembled WGS sequence"/>
</dbReference>
<feature type="transmembrane region" description="Helical" evidence="1">
    <location>
        <begin position="250"/>
        <end position="269"/>
    </location>
</feature>
<sequence>MALLVLVTPERATAAPPPPDVACRTAAAHLGAGQLKEAEKLYVMAAAAGTDTCAVEGLKQLSARRARADEAVTRGREELRAGEPARAQKSFALALELNAGSVAAAQGRSEAQALRERGISGAWAKWEAFYSDWVNPVVVRLLMPAVLTLAVLLAISSLCSGLMVRADAVSWPKRQQRTTLALGIGLLAGGAFLFPVYAMFRPFSAQGHLVTAAAAVMGLVLLAVAALLVTAGRRHTQQYGITRLGRQWRWLLLALCTTGALTALLWWWQTTLHRQIVVLYGGLVAFGLLITSAAVGQNRRLQIHAQAGGSGSDEAATDYVLARLQSLGMESPRDLLAIPALTPLSRLTSADLSALPSGPLAGALARVFSVFRPDLTWRARVTIMDDNRVTVALTRNSRHAESVIFSRLDLALPPLEPGDSEFETSLVTDRAHAQLLTGAASFILLHLSQVHPELRAGLCGAENWKSVTQQVIACSKSLIDDPAERTALLARAVDEDPGNVLARFEYVWALLKGLPPDQSGRHQKIAETVELQYRRLPAIGTEKGWEPLHMRALYKMTAFWLNHYVESNRTDTAALTKAQERADQLVDLCENREAYGKQLEWVARRMLPIAENLRHTVDVTRHGPLPEAWLHPHAKVPPSPLLAYNQACLECLLLMERNHTDATSNAIDDLRFALATKDDRDEAWADPFFRALRPNEDFQRLIKRPPTKFLDLPAFSTHKSLLEEAGISVADDLVKRTVTEAQRSALASYLSTSSVIIDRFRALALLAEIHPDLNHPTMLFLLEQSDVSSSAALAERARSDPRGLLRALRREAGTYAVHHLPGVRRPYGWLVNVGLTPLQARTAVWPGRDTDRDRPVI</sequence>
<organism evidence="3 4">
    <name type="scientific">Streptomyces aureoversilis</name>
    <dbReference type="NCBI Taxonomy" id="67277"/>
    <lineage>
        <taxon>Bacteria</taxon>
        <taxon>Bacillati</taxon>
        <taxon>Actinomycetota</taxon>
        <taxon>Actinomycetes</taxon>
        <taxon>Kitasatosporales</taxon>
        <taxon>Streptomycetaceae</taxon>
        <taxon>Streptomyces</taxon>
    </lineage>
</organism>